<dbReference type="EMBL" id="JBHTLU010000012">
    <property type="protein sequence ID" value="MFD1219910.1"/>
    <property type="molecule type" value="Genomic_DNA"/>
</dbReference>
<dbReference type="Proteomes" id="UP001597180">
    <property type="component" value="Unassembled WGS sequence"/>
</dbReference>
<organism evidence="3 4">
    <name type="scientific">Paenibacillus vulneris</name>
    <dbReference type="NCBI Taxonomy" id="1133364"/>
    <lineage>
        <taxon>Bacteria</taxon>
        <taxon>Bacillati</taxon>
        <taxon>Bacillota</taxon>
        <taxon>Bacilli</taxon>
        <taxon>Bacillales</taxon>
        <taxon>Paenibacillaceae</taxon>
        <taxon>Paenibacillus</taxon>
    </lineage>
</organism>
<feature type="domain" description="DUF218" evidence="2">
    <location>
        <begin position="35"/>
        <end position="164"/>
    </location>
</feature>
<keyword evidence="1" id="KW-0472">Membrane</keyword>
<evidence type="ECO:0000259" key="2">
    <source>
        <dbReference type="Pfam" id="PF02698"/>
    </source>
</evidence>
<dbReference type="RefSeq" id="WP_345594419.1">
    <property type="nucleotide sequence ID" value="NZ_BAABJG010000055.1"/>
</dbReference>
<dbReference type="PANTHER" id="PTHR30336">
    <property type="entry name" value="INNER MEMBRANE PROTEIN, PROBABLE PERMEASE"/>
    <property type="match status" value="1"/>
</dbReference>
<dbReference type="InterPro" id="IPR051599">
    <property type="entry name" value="Cell_Envelope_Assoc"/>
</dbReference>
<keyword evidence="1" id="KW-0812">Transmembrane</keyword>
<sequence>MWEIALMTMLCIIAAVPLTYFVWMHSCRRSKEPADALIVLGYRCDGNQIHPLLKERLDVALRLYREYHYRYLVLSGGAVKSNRTEAEIMRDYLLDQGVPAERMILESRSRNTVHNLVNCKLILTERNLCTFVLISNSFHLRRMRYIMKTLGLTASLYAERNWSSILRLQWRLTFQEIRAFRLTLPWLEKAVNMKSPQMMGSKKGAASREA</sequence>
<proteinExistence type="predicted"/>
<dbReference type="InterPro" id="IPR014729">
    <property type="entry name" value="Rossmann-like_a/b/a_fold"/>
</dbReference>
<accession>A0ABW3UK44</accession>
<dbReference type="PANTHER" id="PTHR30336:SF20">
    <property type="entry name" value="DUF218 DOMAIN-CONTAINING PROTEIN"/>
    <property type="match status" value="1"/>
</dbReference>
<name>A0ABW3UK44_9BACL</name>
<dbReference type="Pfam" id="PF02698">
    <property type="entry name" value="DUF218"/>
    <property type="match status" value="1"/>
</dbReference>
<evidence type="ECO:0000313" key="3">
    <source>
        <dbReference type="EMBL" id="MFD1219910.1"/>
    </source>
</evidence>
<evidence type="ECO:0000256" key="1">
    <source>
        <dbReference type="SAM" id="Phobius"/>
    </source>
</evidence>
<comment type="caution">
    <text evidence="3">The sequence shown here is derived from an EMBL/GenBank/DDBJ whole genome shotgun (WGS) entry which is preliminary data.</text>
</comment>
<reference evidence="4" key="1">
    <citation type="journal article" date="2019" name="Int. J. Syst. Evol. Microbiol.">
        <title>The Global Catalogue of Microorganisms (GCM) 10K type strain sequencing project: providing services to taxonomists for standard genome sequencing and annotation.</title>
        <authorList>
            <consortium name="The Broad Institute Genomics Platform"/>
            <consortium name="The Broad Institute Genome Sequencing Center for Infectious Disease"/>
            <person name="Wu L."/>
            <person name="Ma J."/>
        </authorList>
    </citation>
    <scope>NUCLEOTIDE SEQUENCE [LARGE SCALE GENOMIC DNA]</scope>
    <source>
        <strain evidence="4">CCUG 53270</strain>
    </source>
</reference>
<keyword evidence="1" id="KW-1133">Transmembrane helix</keyword>
<dbReference type="Gene3D" id="3.40.50.620">
    <property type="entry name" value="HUPs"/>
    <property type="match status" value="1"/>
</dbReference>
<dbReference type="CDD" id="cd06259">
    <property type="entry name" value="YdcF-like"/>
    <property type="match status" value="1"/>
</dbReference>
<protein>
    <submittedName>
        <fullName evidence="3">YdcF family protein</fullName>
    </submittedName>
</protein>
<evidence type="ECO:0000313" key="4">
    <source>
        <dbReference type="Proteomes" id="UP001597180"/>
    </source>
</evidence>
<feature type="transmembrane region" description="Helical" evidence="1">
    <location>
        <begin position="6"/>
        <end position="23"/>
    </location>
</feature>
<keyword evidence="4" id="KW-1185">Reference proteome</keyword>
<dbReference type="InterPro" id="IPR003848">
    <property type="entry name" value="DUF218"/>
</dbReference>
<gene>
    <name evidence="3" type="ORF">ACFQ4B_07255</name>
</gene>